<feature type="compositionally biased region" description="Low complexity" evidence="1">
    <location>
        <begin position="1327"/>
        <end position="1339"/>
    </location>
</feature>
<feature type="compositionally biased region" description="Polar residues" evidence="1">
    <location>
        <begin position="780"/>
        <end position="798"/>
    </location>
</feature>
<feature type="region of interest" description="Disordered" evidence="1">
    <location>
        <begin position="349"/>
        <end position="376"/>
    </location>
</feature>
<proteinExistence type="predicted"/>
<comment type="caution">
    <text evidence="2">The sequence shown here is derived from an EMBL/GenBank/DDBJ whole genome shotgun (WGS) entry which is preliminary data.</text>
</comment>
<feature type="compositionally biased region" description="Polar residues" evidence="1">
    <location>
        <begin position="1151"/>
        <end position="1162"/>
    </location>
</feature>
<feature type="compositionally biased region" description="Polar residues" evidence="1">
    <location>
        <begin position="1187"/>
        <end position="1199"/>
    </location>
</feature>
<feature type="region of interest" description="Disordered" evidence="1">
    <location>
        <begin position="109"/>
        <end position="129"/>
    </location>
</feature>
<feature type="compositionally biased region" description="Basic and acidic residues" evidence="1">
    <location>
        <begin position="1008"/>
        <end position="1018"/>
    </location>
</feature>
<organism evidence="2 3">
    <name type="scientific">Elasticomyces elasticus</name>
    <dbReference type="NCBI Taxonomy" id="574655"/>
    <lineage>
        <taxon>Eukaryota</taxon>
        <taxon>Fungi</taxon>
        <taxon>Dikarya</taxon>
        <taxon>Ascomycota</taxon>
        <taxon>Pezizomycotina</taxon>
        <taxon>Dothideomycetes</taxon>
        <taxon>Dothideomycetidae</taxon>
        <taxon>Mycosphaerellales</taxon>
        <taxon>Teratosphaeriaceae</taxon>
        <taxon>Elasticomyces</taxon>
    </lineage>
</organism>
<evidence type="ECO:0000313" key="2">
    <source>
        <dbReference type="EMBL" id="KAK5706366.1"/>
    </source>
</evidence>
<dbReference type="GO" id="GO:0046982">
    <property type="term" value="F:protein heterodimerization activity"/>
    <property type="evidence" value="ECO:0007669"/>
    <property type="project" value="InterPro"/>
</dbReference>
<feature type="compositionally biased region" description="Polar residues" evidence="1">
    <location>
        <begin position="31"/>
        <end position="40"/>
    </location>
</feature>
<feature type="compositionally biased region" description="Polar residues" evidence="1">
    <location>
        <begin position="1107"/>
        <end position="1116"/>
    </location>
</feature>
<feature type="compositionally biased region" description="Polar residues" evidence="1">
    <location>
        <begin position="431"/>
        <end position="468"/>
    </location>
</feature>
<dbReference type="EMBL" id="JAVRQU010000002">
    <property type="protein sequence ID" value="KAK5706366.1"/>
    <property type="molecule type" value="Genomic_DNA"/>
</dbReference>
<sequence>MAHRQSPPYPSYDRIPVSPLITSHPGPSISGVPSLQSLRNPYRNQDAYDLKENIVSPIMSRAPSRAESVASDRHSTVSGLTTTYFTTNPENVNPPAAYVAPFGAKQVVSEHRSTIQPASSDDERTTPNKDDVQFSEPALSLVNTFLDQLLFSFLSTARSTSLLALKPAVIDVLKARLARDAIASAEDELKELLSGGDEEEELDSKQNAAENRRRWDLELVWKRTRLRVMVYMRLGEMEDDDEERYVKEEELFQGTERRFSQNSGLVSWAAAIFLTGVLEYVAEQTLQAAGDAAYARERRQRRSTLTTASSDEQKPVIVEEHDVEKVALSPTLGRLWRTWRKLLRGTPTPAISHHRSALSKLSNESLGRPHSGSMGAEASALRLDDVPEMEYPEHVLASNIPLPLDDQRRDIDEIEIPGLAQDPDTEDTVHGVSTSPGRRNSFTGLPQYNTTGGLATPDSSVHLEQNGFQKPPLMRQRSSSVPTPARTPTLADTMKHTPGAFPEELPTISERGATRDGQVSSDVKQAREAEPEANAADSESQKHRSTDVKDLLDKVVDHAPPDESVEQAQKSKSHGLVAGAVTGATAAVAAATAMVVGKDYDPYKPATTEGAKDMKPSDSEQAEPVRSAGRQAPADEWDNHKSLIDMKMLLGSGQVSKRSSARPATPPVIARSSSDESRSSYTLGQAGTGPLPQQSPAKRQHMSSETNVAEKAMTLGAGVATSSGLRTATSFNSSADESQARDVKKRPAKIHLPGTQPRAVSGINQTDSPSTPRGFLESRSLPSLTTDRPNNRVVSQPATVDQRILPIKQPQKRRSIPGVAFTNAAATPTVERNPHRQSWAASVQHQRDHQDGNARPLSVPAVPTVPNTHRHTLTTSPVQEHPVVQRMASLKRNERKSDPPVDADHALTSASIRGPEDFDMFVQNTETVKYTLTPETVREKPMQGYEKPRSPVELSSAPSVSRRRATTSPSADPGDGRTGRSIVSKQATSAGQTPMNRTAAASPDEDDERHSRDRENRRSISKPPPRNLSAHRKSGLMAREPRVMTDSTQDFADFIRSTGPSKSQEVKPVINPASMSTTSLHSLRSAHINGASSRPSSAASQDRARSMTRSDMQTENVPPIPPMPMPNKSRRSSLQPRGANGNGELIDSIRTGPNENGQNRISRTVAPFRSTMDSDQMQLAGDEINNTKRQSLKLNTNVGPVQGPPSSKSQRSSKQTPNRAQSRGGLVNGSTSQTVHPAHSGEPQRLAANAPRSPAAEPSSARRRYRNKDPYAIDMEDDDDDLLTALPKNTRQEESLMDFLNNTEPPKDNAPRPLVNGSGAQGRSTMNRSRVNSVNSLRSAAAEASGRPKTMQNGPGPARPGSAISGNPAPKPKLEARSPGEVGKDKVGGSGFGSFSKQSSTKDLADFLKNSGPEEDKSAPAPQVGRKSKLSPKDAAKAQKKVEKDSILTKSKRSFLGFRKKTWLDMP</sequence>
<feature type="compositionally biased region" description="Low complexity" evidence="1">
    <location>
        <begin position="1204"/>
        <end position="1215"/>
    </location>
</feature>
<feature type="region of interest" description="Disordered" evidence="1">
    <location>
        <begin position="1"/>
        <end position="40"/>
    </location>
</feature>
<feature type="compositionally biased region" description="Basic and acidic residues" evidence="1">
    <location>
        <begin position="1431"/>
        <end position="1447"/>
    </location>
</feature>
<feature type="compositionally biased region" description="Polar residues" evidence="1">
    <location>
        <begin position="1090"/>
        <end position="1100"/>
    </location>
</feature>
<gene>
    <name evidence="2" type="ORF">LTR97_001354</name>
</gene>
<accession>A0AAN7WHW0</accession>
<dbReference type="Proteomes" id="UP001310594">
    <property type="component" value="Unassembled WGS sequence"/>
</dbReference>
<feature type="compositionally biased region" description="Polar residues" evidence="1">
    <location>
        <begin position="720"/>
        <end position="737"/>
    </location>
</feature>
<feature type="region of interest" description="Disordered" evidence="1">
    <location>
        <begin position="600"/>
        <end position="798"/>
    </location>
</feature>
<feature type="compositionally biased region" description="Polar residues" evidence="1">
    <location>
        <begin position="762"/>
        <end position="771"/>
    </location>
</feature>
<dbReference type="Gene3D" id="1.10.20.10">
    <property type="entry name" value="Histone, subunit A"/>
    <property type="match status" value="1"/>
</dbReference>
<evidence type="ECO:0000256" key="1">
    <source>
        <dbReference type="SAM" id="MobiDB-lite"/>
    </source>
</evidence>
<feature type="region of interest" description="Disordered" evidence="1">
    <location>
        <begin position="932"/>
        <end position="1451"/>
    </location>
</feature>
<evidence type="ECO:0000313" key="3">
    <source>
        <dbReference type="Proteomes" id="UP001310594"/>
    </source>
</evidence>
<feature type="region of interest" description="Disordered" evidence="1">
    <location>
        <begin position="825"/>
        <end position="911"/>
    </location>
</feature>
<feature type="compositionally biased region" description="Low complexity" evidence="1">
    <location>
        <begin position="1245"/>
        <end position="1259"/>
    </location>
</feature>
<reference evidence="2" key="1">
    <citation type="submission" date="2023-08" db="EMBL/GenBank/DDBJ databases">
        <title>Black Yeasts Isolated from many extreme environments.</title>
        <authorList>
            <person name="Coleine C."/>
            <person name="Stajich J.E."/>
            <person name="Selbmann L."/>
        </authorList>
    </citation>
    <scope>NUCLEOTIDE SEQUENCE</scope>
    <source>
        <strain evidence="2">CCFEE 5810</strain>
    </source>
</reference>
<dbReference type="InterPro" id="IPR009072">
    <property type="entry name" value="Histone-fold"/>
</dbReference>
<feature type="region of interest" description="Disordered" evidence="1">
    <location>
        <begin position="416"/>
        <end position="547"/>
    </location>
</feature>
<feature type="compositionally biased region" description="Polar residues" evidence="1">
    <location>
        <begin position="681"/>
        <end position="707"/>
    </location>
</feature>
<feature type="compositionally biased region" description="Basic and acidic residues" evidence="1">
    <location>
        <begin position="936"/>
        <end position="950"/>
    </location>
</feature>
<feature type="compositionally biased region" description="Basic and acidic residues" evidence="1">
    <location>
        <begin position="891"/>
        <end position="905"/>
    </location>
</feature>
<feature type="compositionally biased region" description="Basic and acidic residues" evidence="1">
    <location>
        <begin position="1372"/>
        <end position="1387"/>
    </location>
</feature>
<feature type="compositionally biased region" description="Polar residues" evidence="1">
    <location>
        <begin position="1073"/>
        <end position="1082"/>
    </location>
</feature>
<protein>
    <submittedName>
        <fullName evidence="2">Uncharacterized protein</fullName>
    </submittedName>
</protein>
<name>A0AAN7WHW0_9PEZI</name>
<feature type="compositionally biased region" description="Polar residues" evidence="1">
    <location>
        <begin position="981"/>
        <end position="996"/>
    </location>
</feature>